<evidence type="ECO:0000256" key="1">
    <source>
        <dbReference type="ARBA" id="ARBA00022737"/>
    </source>
</evidence>
<dbReference type="PANTHER" id="PTHR13561:SF20">
    <property type="entry name" value="DNA TOPOISOMERASE 2-BINDING PROTEIN 1"/>
    <property type="match status" value="1"/>
</dbReference>
<accession>A0A316V1L7</accession>
<feature type="compositionally biased region" description="Pro residues" evidence="2">
    <location>
        <begin position="404"/>
        <end position="424"/>
    </location>
</feature>
<dbReference type="GO" id="GO:0007095">
    <property type="term" value="P:mitotic G2 DNA damage checkpoint signaling"/>
    <property type="evidence" value="ECO:0007669"/>
    <property type="project" value="TreeGrafter"/>
</dbReference>
<dbReference type="GO" id="GO:0006270">
    <property type="term" value="P:DNA replication initiation"/>
    <property type="evidence" value="ECO:0007669"/>
    <property type="project" value="TreeGrafter"/>
</dbReference>
<feature type="domain" description="BRCT" evidence="3">
    <location>
        <begin position="161"/>
        <end position="270"/>
    </location>
</feature>
<dbReference type="Proteomes" id="UP000245884">
    <property type="component" value="Unassembled WGS sequence"/>
</dbReference>
<protein>
    <recommendedName>
        <fullName evidence="3">BRCT domain-containing protein</fullName>
    </recommendedName>
</protein>
<dbReference type="STRING" id="1569628.A0A316V1L7"/>
<evidence type="ECO:0000313" key="5">
    <source>
        <dbReference type="Proteomes" id="UP000245884"/>
    </source>
</evidence>
<feature type="region of interest" description="Disordered" evidence="2">
    <location>
        <begin position="625"/>
        <end position="697"/>
    </location>
</feature>
<dbReference type="Pfam" id="PF12738">
    <property type="entry name" value="PTCB-BRCT"/>
    <property type="match status" value="1"/>
</dbReference>
<dbReference type="InterPro" id="IPR036420">
    <property type="entry name" value="BRCT_dom_sf"/>
</dbReference>
<feature type="compositionally biased region" description="Basic and acidic residues" evidence="2">
    <location>
        <begin position="303"/>
        <end position="319"/>
    </location>
</feature>
<dbReference type="SMART" id="SM00292">
    <property type="entry name" value="BRCT"/>
    <property type="match status" value="3"/>
</dbReference>
<feature type="compositionally biased region" description="Basic and acidic residues" evidence="2">
    <location>
        <begin position="384"/>
        <end position="403"/>
    </location>
</feature>
<feature type="compositionally biased region" description="Basic and acidic residues" evidence="2">
    <location>
        <begin position="688"/>
        <end position="697"/>
    </location>
</feature>
<dbReference type="PANTHER" id="PTHR13561">
    <property type="entry name" value="DNA REPLICATION REGULATOR DPB11-RELATED"/>
    <property type="match status" value="1"/>
</dbReference>
<feature type="domain" description="BRCT" evidence="3">
    <location>
        <begin position="534"/>
        <end position="615"/>
    </location>
</feature>
<gene>
    <name evidence="4" type="ORF">BDZ90DRAFT_37134</name>
</gene>
<dbReference type="SUPFAM" id="SSF52113">
    <property type="entry name" value="BRCT domain"/>
    <property type="match status" value="3"/>
</dbReference>
<dbReference type="OrthoDB" id="251770at2759"/>
<dbReference type="Pfam" id="PF00533">
    <property type="entry name" value="BRCT"/>
    <property type="match status" value="1"/>
</dbReference>
<dbReference type="Gene3D" id="3.40.50.10190">
    <property type="entry name" value="BRCT domain"/>
    <property type="match status" value="4"/>
</dbReference>
<dbReference type="AlphaFoldDB" id="A0A316V1L7"/>
<reference evidence="4 5" key="1">
    <citation type="journal article" date="2018" name="Mol. Biol. Evol.">
        <title>Broad Genomic Sampling Reveals a Smut Pathogenic Ancestry of the Fungal Clade Ustilaginomycotina.</title>
        <authorList>
            <person name="Kijpornyongpan T."/>
            <person name="Mondo S.J."/>
            <person name="Barry K."/>
            <person name="Sandor L."/>
            <person name="Lee J."/>
            <person name="Lipzen A."/>
            <person name="Pangilinan J."/>
            <person name="LaButti K."/>
            <person name="Hainaut M."/>
            <person name="Henrissat B."/>
            <person name="Grigoriev I.V."/>
            <person name="Spatafora J.W."/>
            <person name="Aime M.C."/>
        </authorList>
    </citation>
    <scope>NUCLEOTIDE SEQUENCE [LARGE SCALE GENOMIC DNA]</scope>
    <source>
        <strain evidence="4 5">MCA 5214</strain>
    </source>
</reference>
<keyword evidence="1" id="KW-0677">Repeat</keyword>
<evidence type="ECO:0000259" key="3">
    <source>
        <dbReference type="PROSITE" id="PS50172"/>
    </source>
</evidence>
<name>A0A316V1L7_9BASI</name>
<feature type="region of interest" description="Disordered" evidence="2">
    <location>
        <begin position="303"/>
        <end position="424"/>
    </location>
</feature>
<dbReference type="GeneID" id="37031353"/>
<dbReference type="CDD" id="cd00027">
    <property type="entry name" value="BRCT"/>
    <property type="match status" value="1"/>
</dbReference>
<feature type="region of interest" description="Disordered" evidence="2">
    <location>
        <begin position="1"/>
        <end position="71"/>
    </location>
</feature>
<feature type="compositionally biased region" description="Low complexity" evidence="2">
    <location>
        <begin position="648"/>
        <end position="657"/>
    </location>
</feature>
<feature type="domain" description="BRCT" evidence="3">
    <location>
        <begin position="68"/>
        <end position="145"/>
    </location>
</feature>
<keyword evidence="5" id="KW-1185">Reference proteome</keyword>
<feature type="compositionally biased region" description="Basic and acidic residues" evidence="2">
    <location>
        <begin position="360"/>
        <end position="374"/>
    </location>
</feature>
<dbReference type="EMBL" id="KZ819662">
    <property type="protein sequence ID" value="PWN31154.1"/>
    <property type="molecule type" value="Genomic_DNA"/>
</dbReference>
<evidence type="ECO:0000313" key="4">
    <source>
        <dbReference type="EMBL" id="PWN31154.1"/>
    </source>
</evidence>
<dbReference type="InterPro" id="IPR001357">
    <property type="entry name" value="BRCT_dom"/>
</dbReference>
<dbReference type="GO" id="GO:0033314">
    <property type="term" value="P:mitotic DNA replication checkpoint signaling"/>
    <property type="evidence" value="ECO:0007669"/>
    <property type="project" value="TreeGrafter"/>
</dbReference>
<sequence>MAHRGHKSSKVPNVKLRPTNPGSSSRLEGGGGARAASSSSSPPPTSPHPDGDGGHDGEYDDGEDGGGDKDRPLKGWMFCFTGVTQEKTTLTQQLYSMGGMAEGNLTESTTHLIAYKVGSSKYDCAIQLGLPILLPSFITELHEQWQKAQENIDIDGLLREHTMPPLAGLKVGLCGLTENTRKLATRKLIKELGAELVVPMRFDADVTHLVCAQADVRPSTTLTHAKKYRAGKMGTQENQRAAQQLACVHLEWLKDCERARALLPPHDYDAWPCGKGPTSTVRAAAIQSIPDRAERALKERVKEVMQREEERKREAEPPRPTRSNGTATAVGRVSKKIAAESQLPEHESITPRGLLGLSREVADAAERSELRKAPDSTPLEEEERADREKRDDPPAKDKEDAKPADPPAAAPAPAAPCAPSAPAPPASRGIFSNLTFRLLSCPSDRLPLLRSALYGAGASDVVAGTVEGAAADYCLLSSASSPAPPDLPSTYGQPVTLHWLDQCLFYERVVEPTSAPWLRPPGLALPLPAASQCVVALTGFPLNGETPERQQLRKALETVGCKVTDTFAARENTHLLSARAVECRSLDQAEMESKGWIKEARAIKWGTPLVGVEWVERIWREGRVEPAPKTKGDGQLSESALAETQIASSSRPSSSSSEPQHGDYVSGSAGREGEAAVGGSTGCATAGRRGEYDADAE</sequence>
<proteinExistence type="predicted"/>
<evidence type="ECO:0000256" key="2">
    <source>
        <dbReference type="SAM" id="MobiDB-lite"/>
    </source>
</evidence>
<dbReference type="RefSeq" id="XP_025365766.1">
    <property type="nucleotide sequence ID" value="XM_025509530.1"/>
</dbReference>
<organism evidence="4 5">
    <name type="scientific">Jaminaea rosea</name>
    <dbReference type="NCBI Taxonomy" id="1569628"/>
    <lineage>
        <taxon>Eukaryota</taxon>
        <taxon>Fungi</taxon>
        <taxon>Dikarya</taxon>
        <taxon>Basidiomycota</taxon>
        <taxon>Ustilaginomycotina</taxon>
        <taxon>Exobasidiomycetes</taxon>
        <taxon>Microstromatales</taxon>
        <taxon>Microstromatales incertae sedis</taxon>
        <taxon>Jaminaea</taxon>
    </lineage>
</organism>
<dbReference type="PROSITE" id="PS50172">
    <property type="entry name" value="BRCT"/>
    <property type="match status" value="3"/>
</dbReference>